<keyword evidence="2" id="KW-1185">Reference proteome</keyword>
<organism evidence="1 2">
    <name type="scientific">Brassica carinata</name>
    <name type="common">Ethiopian mustard</name>
    <name type="synonym">Abyssinian cabbage</name>
    <dbReference type="NCBI Taxonomy" id="52824"/>
    <lineage>
        <taxon>Eukaryota</taxon>
        <taxon>Viridiplantae</taxon>
        <taxon>Streptophyta</taxon>
        <taxon>Embryophyta</taxon>
        <taxon>Tracheophyta</taxon>
        <taxon>Spermatophyta</taxon>
        <taxon>Magnoliopsida</taxon>
        <taxon>eudicotyledons</taxon>
        <taxon>Gunneridae</taxon>
        <taxon>Pentapetalae</taxon>
        <taxon>rosids</taxon>
        <taxon>malvids</taxon>
        <taxon>Brassicales</taxon>
        <taxon>Brassicaceae</taxon>
        <taxon>Brassiceae</taxon>
        <taxon>Brassica</taxon>
    </lineage>
</organism>
<protein>
    <submittedName>
        <fullName evidence="1">Uncharacterized protein</fullName>
    </submittedName>
</protein>
<comment type="caution">
    <text evidence="1">The sequence shown here is derived from an EMBL/GenBank/DDBJ whole genome shotgun (WGS) entry which is preliminary data.</text>
</comment>
<gene>
    <name evidence="1" type="ORF">Bca52824_016211</name>
</gene>
<name>A0A8X7W373_BRACI</name>
<evidence type="ECO:0000313" key="1">
    <source>
        <dbReference type="EMBL" id="KAG2322998.1"/>
    </source>
</evidence>
<dbReference type="AlphaFoldDB" id="A0A8X7W373"/>
<accession>A0A8X7W373</accession>
<sequence length="172" mass="19275">MRDKSDPALDSSSIGSRSLNHAAVKGALFASETERLPPVVPLSIIRVGEITNWREKYQLSEDVVIRVSEALEISLAKLNPPSWRTLIAMQNLGDLEGRVIGVVNVLYSYSISPLNGGEGRYHLHPRIRELPVHEIPKRERKHHPVFESRWTKKFAFMGLPGFSSIWRAAGGL</sequence>
<dbReference type="Proteomes" id="UP000886595">
    <property type="component" value="Unassembled WGS sequence"/>
</dbReference>
<reference evidence="1 2" key="1">
    <citation type="submission" date="2020-02" db="EMBL/GenBank/DDBJ databases">
        <authorList>
            <person name="Ma Q."/>
            <person name="Huang Y."/>
            <person name="Song X."/>
            <person name="Pei D."/>
        </authorList>
    </citation>
    <scope>NUCLEOTIDE SEQUENCE [LARGE SCALE GENOMIC DNA]</scope>
    <source>
        <strain evidence="1">Sxm20200214</strain>
        <tissue evidence="1">Leaf</tissue>
    </source>
</reference>
<evidence type="ECO:0000313" key="2">
    <source>
        <dbReference type="Proteomes" id="UP000886595"/>
    </source>
</evidence>
<proteinExistence type="predicted"/>
<dbReference type="EMBL" id="JAAMPC010000003">
    <property type="protein sequence ID" value="KAG2322998.1"/>
    <property type="molecule type" value="Genomic_DNA"/>
</dbReference>